<evidence type="ECO:0000256" key="3">
    <source>
        <dbReference type="ARBA" id="ARBA00022553"/>
    </source>
</evidence>
<keyword evidence="11" id="KW-1185">Reference proteome</keyword>
<keyword evidence="8" id="KW-0812">Transmembrane</keyword>
<dbReference type="InterPro" id="IPR003594">
    <property type="entry name" value="HATPase_dom"/>
</dbReference>
<sequence length="618" mass="65950">MALSTAIAAWVAVWLWDEELNLQGRLFVGIVAVYAVSGLLVTGELLAPSRTWMIAAFNFEAAVTGLLPLLWFLLVTEYTGYLRRIPRSVVYALVGWHVVVGVLEITNPMHDLVWSGYTVVASPFPYIQGEGTAIAVALLLPGSLLYYVTVALLGAHLLAGPNVGRKQTAALLAGYLPTLAIFTLWFGGAIPGPLTGALVVGSPLILGVVAWAVFRHQLFDLAPLARESVLEVLDDAVVVVDRDRRLLDYNAAAAGTFPAIPDHEGDPVERAVPELRPVDDRDGAGSEDAALDGATVEDPTAVTAASGPGPPSESAEVLTSNETGDSPFVSAFTRFEDGEVREYDVTVSPLEVRGSVAGYTLVLRDVTARRQQVRDLEQQTTQLEQFASTLSHDLRNPLNVAYGRVELARERHDDEHLETAGDALDRIEGIIDDTLTLAREGQAIDELERVDLSTVARDAWGTVDTGDAELDVDPDAGVRIYADATRLQSVFENCYRNAVEHGSTSPASQAQQDAVDHGGPSVTVTVERHDDGFAVADDGPGVPADEREQVFEYAYTTDDDGTGLGLAIVEAIARAHGWSVEMADSDDGGAKVVFSGVETVETPIASDGGEVVVSAVDD</sequence>
<proteinExistence type="predicted"/>
<keyword evidence="4" id="KW-0808">Transferase</keyword>
<dbReference type="CDD" id="cd00082">
    <property type="entry name" value="HisKA"/>
    <property type="match status" value="1"/>
</dbReference>
<evidence type="ECO:0000313" key="11">
    <source>
        <dbReference type="Proteomes" id="UP000011626"/>
    </source>
</evidence>
<dbReference type="SMART" id="SM00387">
    <property type="entry name" value="HATPase_c"/>
    <property type="match status" value="1"/>
</dbReference>
<feature type="transmembrane region" description="Helical" evidence="8">
    <location>
        <begin position="194"/>
        <end position="214"/>
    </location>
</feature>
<dbReference type="PATRIC" id="fig|797114.5.peg.1456"/>
<dbReference type="GO" id="GO:0000155">
    <property type="term" value="F:phosphorelay sensor kinase activity"/>
    <property type="evidence" value="ECO:0007669"/>
    <property type="project" value="InterPro"/>
</dbReference>
<evidence type="ECO:0000256" key="5">
    <source>
        <dbReference type="ARBA" id="ARBA00022777"/>
    </source>
</evidence>
<dbReference type="Gene3D" id="3.30.565.10">
    <property type="entry name" value="Histidine kinase-like ATPase, C-terminal domain"/>
    <property type="match status" value="1"/>
</dbReference>
<gene>
    <name evidence="10" type="ORF">C475_07130</name>
</gene>
<dbReference type="InterPro" id="IPR031621">
    <property type="entry name" value="HisKA_7TM"/>
</dbReference>
<dbReference type="STRING" id="797114.C475_07130"/>
<dbReference type="InterPro" id="IPR005467">
    <property type="entry name" value="His_kinase_dom"/>
</dbReference>
<dbReference type="Pfam" id="PF02518">
    <property type="entry name" value="HATPase_c"/>
    <property type="match status" value="1"/>
</dbReference>
<keyword evidence="6" id="KW-0902">Two-component regulatory system</keyword>
<dbReference type="PANTHER" id="PTHR43711">
    <property type="entry name" value="TWO-COMPONENT HISTIDINE KINASE"/>
    <property type="match status" value="1"/>
</dbReference>
<dbReference type="PRINTS" id="PR00344">
    <property type="entry name" value="BCTRLSENSOR"/>
</dbReference>
<keyword evidence="3" id="KW-0597">Phosphoprotein</keyword>
<dbReference type="EC" id="2.7.13.3" evidence="2"/>
<dbReference type="InterPro" id="IPR013656">
    <property type="entry name" value="PAS_4"/>
</dbReference>
<dbReference type="PANTHER" id="PTHR43711:SF1">
    <property type="entry name" value="HISTIDINE KINASE 1"/>
    <property type="match status" value="1"/>
</dbReference>
<dbReference type="InterPro" id="IPR035965">
    <property type="entry name" value="PAS-like_dom_sf"/>
</dbReference>
<dbReference type="InterPro" id="IPR036097">
    <property type="entry name" value="HisK_dim/P_sf"/>
</dbReference>
<comment type="caution">
    <text evidence="10">The sequence shown here is derived from an EMBL/GenBank/DDBJ whole genome shotgun (WGS) entry which is preliminary data.</text>
</comment>
<dbReference type="Proteomes" id="UP000011626">
    <property type="component" value="Unassembled WGS sequence"/>
</dbReference>
<feature type="transmembrane region" description="Helical" evidence="8">
    <location>
        <begin position="26"/>
        <end position="46"/>
    </location>
</feature>
<reference evidence="10 11" key="1">
    <citation type="journal article" date="2014" name="PLoS Genet.">
        <title>Phylogenetically driven sequencing of extremely halophilic archaea reveals strategies for static and dynamic osmo-response.</title>
        <authorList>
            <person name="Becker E.A."/>
            <person name="Seitzer P.M."/>
            <person name="Tritt A."/>
            <person name="Larsen D."/>
            <person name="Krusor M."/>
            <person name="Yao A.I."/>
            <person name="Wu D."/>
            <person name="Madern D."/>
            <person name="Eisen J.A."/>
            <person name="Darling A.E."/>
            <person name="Facciotti M.T."/>
        </authorList>
    </citation>
    <scope>NUCLEOTIDE SEQUENCE [LARGE SCALE GENOMIC DNA]</scope>
    <source>
        <strain evidence="10 11">2-9-1</strain>
    </source>
</reference>
<dbReference type="Pfam" id="PF16927">
    <property type="entry name" value="HisKA_7TM"/>
    <property type="match status" value="1"/>
</dbReference>
<dbReference type="Gene3D" id="1.10.287.130">
    <property type="match status" value="1"/>
</dbReference>
<evidence type="ECO:0000256" key="7">
    <source>
        <dbReference type="SAM" id="MobiDB-lite"/>
    </source>
</evidence>
<evidence type="ECO:0000313" key="10">
    <source>
        <dbReference type="EMBL" id="ELZ27674.1"/>
    </source>
</evidence>
<dbReference type="InterPro" id="IPR036890">
    <property type="entry name" value="HATPase_C_sf"/>
</dbReference>
<accession>M0D0K0</accession>
<dbReference type="eggNOG" id="arCOG02369">
    <property type="taxonomic scope" value="Archaea"/>
</dbReference>
<dbReference type="InterPro" id="IPR003661">
    <property type="entry name" value="HisK_dim/P_dom"/>
</dbReference>
<keyword evidence="5 10" id="KW-0418">Kinase</keyword>
<dbReference type="AlphaFoldDB" id="M0D0K0"/>
<dbReference type="InterPro" id="IPR004358">
    <property type="entry name" value="Sig_transdc_His_kin-like_C"/>
</dbReference>
<organism evidence="10 11">
    <name type="scientific">Halosimplex carlsbadense 2-9-1</name>
    <dbReference type="NCBI Taxonomy" id="797114"/>
    <lineage>
        <taxon>Archaea</taxon>
        <taxon>Methanobacteriati</taxon>
        <taxon>Methanobacteriota</taxon>
        <taxon>Stenosarchaea group</taxon>
        <taxon>Halobacteria</taxon>
        <taxon>Halobacteriales</taxon>
        <taxon>Haloarculaceae</taxon>
        <taxon>Halosimplex</taxon>
    </lineage>
</organism>
<feature type="transmembrane region" description="Helical" evidence="8">
    <location>
        <begin position="133"/>
        <end position="158"/>
    </location>
</feature>
<keyword evidence="8" id="KW-0472">Membrane</keyword>
<comment type="catalytic activity">
    <reaction evidence="1">
        <text>ATP + protein L-histidine = ADP + protein N-phospho-L-histidine.</text>
        <dbReference type="EC" id="2.7.13.3"/>
    </reaction>
</comment>
<dbReference type="SMART" id="SM00388">
    <property type="entry name" value="HisKA"/>
    <property type="match status" value="1"/>
</dbReference>
<dbReference type="SUPFAM" id="SSF47384">
    <property type="entry name" value="Homodimeric domain of signal transducing histidine kinase"/>
    <property type="match status" value="1"/>
</dbReference>
<dbReference type="SUPFAM" id="SSF55874">
    <property type="entry name" value="ATPase domain of HSP90 chaperone/DNA topoisomerase II/histidine kinase"/>
    <property type="match status" value="1"/>
</dbReference>
<dbReference type="PROSITE" id="PS50109">
    <property type="entry name" value="HIS_KIN"/>
    <property type="match status" value="1"/>
</dbReference>
<dbReference type="eggNOG" id="arCOG02327">
    <property type="taxonomic scope" value="Archaea"/>
</dbReference>
<dbReference type="Pfam" id="PF00512">
    <property type="entry name" value="HisKA"/>
    <property type="match status" value="1"/>
</dbReference>
<feature type="transmembrane region" description="Helical" evidence="8">
    <location>
        <begin position="170"/>
        <end position="188"/>
    </location>
</feature>
<evidence type="ECO:0000256" key="2">
    <source>
        <dbReference type="ARBA" id="ARBA00012438"/>
    </source>
</evidence>
<feature type="domain" description="Histidine kinase" evidence="9">
    <location>
        <begin position="389"/>
        <end position="595"/>
    </location>
</feature>
<dbReference type="Pfam" id="PF08448">
    <property type="entry name" value="PAS_4"/>
    <property type="match status" value="1"/>
</dbReference>
<evidence type="ECO:0000259" key="9">
    <source>
        <dbReference type="PROSITE" id="PS50109"/>
    </source>
</evidence>
<feature type="transmembrane region" description="Helical" evidence="8">
    <location>
        <begin position="52"/>
        <end position="76"/>
    </location>
</feature>
<evidence type="ECO:0000256" key="1">
    <source>
        <dbReference type="ARBA" id="ARBA00000085"/>
    </source>
</evidence>
<protein>
    <recommendedName>
        <fullName evidence="2">histidine kinase</fullName>
        <ecNumber evidence="2">2.7.13.3</ecNumber>
    </recommendedName>
</protein>
<keyword evidence="8" id="KW-1133">Transmembrane helix</keyword>
<dbReference type="EMBL" id="AOIU01000013">
    <property type="protein sequence ID" value="ELZ27674.1"/>
    <property type="molecule type" value="Genomic_DNA"/>
</dbReference>
<evidence type="ECO:0000256" key="6">
    <source>
        <dbReference type="ARBA" id="ARBA00023012"/>
    </source>
</evidence>
<evidence type="ECO:0000256" key="4">
    <source>
        <dbReference type="ARBA" id="ARBA00022679"/>
    </source>
</evidence>
<dbReference type="Gene3D" id="3.30.450.20">
    <property type="entry name" value="PAS domain"/>
    <property type="match status" value="1"/>
</dbReference>
<dbReference type="SUPFAM" id="SSF55785">
    <property type="entry name" value="PYP-like sensor domain (PAS domain)"/>
    <property type="match status" value="1"/>
</dbReference>
<name>M0D0K0_9EURY</name>
<dbReference type="InterPro" id="IPR050736">
    <property type="entry name" value="Sensor_HK_Regulatory"/>
</dbReference>
<feature type="region of interest" description="Disordered" evidence="7">
    <location>
        <begin position="276"/>
        <end position="325"/>
    </location>
</feature>
<evidence type="ECO:0000256" key="8">
    <source>
        <dbReference type="SAM" id="Phobius"/>
    </source>
</evidence>